<dbReference type="PANTHER" id="PTHR10880:SF15">
    <property type="entry name" value="MSL COMPLEX SUBUNIT 3"/>
    <property type="match status" value="1"/>
</dbReference>
<dbReference type="InterPro" id="IPR008676">
    <property type="entry name" value="MRG"/>
</dbReference>
<keyword evidence="4" id="KW-0156">Chromatin regulator</keyword>
<protein>
    <recommendedName>
        <fullName evidence="3">Chromatin modification-related protein EAF3</fullName>
    </recommendedName>
</protein>
<dbReference type="GO" id="GO:0032221">
    <property type="term" value="C:Rpd3S complex"/>
    <property type="evidence" value="ECO:0007669"/>
    <property type="project" value="TreeGrafter"/>
</dbReference>
<keyword evidence="5" id="KW-0805">Transcription regulation</keyword>
<keyword evidence="6" id="KW-0804">Transcription</keyword>
<accession>A0A507E8B7</accession>
<dbReference type="InterPro" id="IPR026541">
    <property type="entry name" value="MRG_dom"/>
</dbReference>
<evidence type="ECO:0000256" key="7">
    <source>
        <dbReference type="ARBA" id="ARBA00023242"/>
    </source>
</evidence>
<evidence type="ECO:0000313" key="11">
    <source>
        <dbReference type="Proteomes" id="UP000318582"/>
    </source>
</evidence>
<dbReference type="PIRSF" id="PIRSF038133">
    <property type="entry name" value="HAT_Nua4_EAF3/MRG15"/>
    <property type="match status" value="1"/>
</dbReference>
<dbReference type="SMART" id="SM00298">
    <property type="entry name" value="CHROMO"/>
    <property type="match status" value="1"/>
</dbReference>
<dbReference type="AlphaFoldDB" id="A0A507E8B7"/>
<feature type="compositionally biased region" description="Basic and acidic residues" evidence="8">
    <location>
        <begin position="84"/>
        <end position="119"/>
    </location>
</feature>
<dbReference type="InterPro" id="IPR000953">
    <property type="entry name" value="Chromo/chromo_shadow_dom"/>
</dbReference>
<evidence type="ECO:0000313" key="10">
    <source>
        <dbReference type="EMBL" id="TPX60299.1"/>
    </source>
</evidence>
<evidence type="ECO:0000256" key="1">
    <source>
        <dbReference type="ARBA" id="ARBA00004123"/>
    </source>
</evidence>
<dbReference type="Gene3D" id="2.30.30.140">
    <property type="match status" value="1"/>
</dbReference>
<dbReference type="OrthoDB" id="124855at2759"/>
<dbReference type="InterPro" id="IPR053820">
    <property type="entry name" value="MSL3_chromo-like"/>
</dbReference>
<gene>
    <name evidence="10" type="ORF">PhCBS80983_g01848</name>
</gene>
<evidence type="ECO:0000256" key="4">
    <source>
        <dbReference type="ARBA" id="ARBA00022853"/>
    </source>
</evidence>
<evidence type="ECO:0000259" key="9">
    <source>
        <dbReference type="SMART" id="SM00298"/>
    </source>
</evidence>
<comment type="caution">
    <text evidence="10">The sequence shown here is derived from an EMBL/GenBank/DDBJ whole genome shotgun (WGS) entry which is preliminary data.</text>
</comment>
<evidence type="ECO:0000256" key="5">
    <source>
        <dbReference type="ARBA" id="ARBA00023015"/>
    </source>
</evidence>
<evidence type="ECO:0000256" key="8">
    <source>
        <dbReference type="SAM" id="MobiDB-lite"/>
    </source>
</evidence>
<dbReference type="GO" id="GO:0006325">
    <property type="term" value="P:chromatin organization"/>
    <property type="evidence" value="ECO:0007669"/>
    <property type="project" value="UniProtKB-KW"/>
</dbReference>
<dbReference type="GO" id="GO:0035267">
    <property type="term" value="C:NuA4 histone acetyltransferase complex"/>
    <property type="evidence" value="ECO:0007669"/>
    <property type="project" value="TreeGrafter"/>
</dbReference>
<name>A0A507E8B7_9FUNG</name>
<dbReference type="Pfam" id="PF22732">
    <property type="entry name" value="MSL3_chromo-like"/>
    <property type="match status" value="1"/>
</dbReference>
<comment type="similarity">
    <text evidence="2">Belongs to the MRG family.</text>
</comment>
<feature type="domain" description="Chromo" evidence="9">
    <location>
        <begin position="19"/>
        <end position="78"/>
    </location>
</feature>
<keyword evidence="11" id="KW-1185">Reference proteome</keyword>
<comment type="subcellular location">
    <subcellularLocation>
        <location evidence="1">Nucleus</location>
    </subcellularLocation>
</comment>
<keyword evidence="7" id="KW-0539">Nucleus</keyword>
<evidence type="ECO:0000256" key="2">
    <source>
        <dbReference type="ARBA" id="ARBA00009093"/>
    </source>
</evidence>
<evidence type="ECO:0000256" key="6">
    <source>
        <dbReference type="ARBA" id="ARBA00023163"/>
    </source>
</evidence>
<proteinExistence type="inferred from homology"/>
<organism evidence="10 11">
    <name type="scientific">Powellomyces hirtus</name>
    <dbReference type="NCBI Taxonomy" id="109895"/>
    <lineage>
        <taxon>Eukaryota</taxon>
        <taxon>Fungi</taxon>
        <taxon>Fungi incertae sedis</taxon>
        <taxon>Chytridiomycota</taxon>
        <taxon>Chytridiomycota incertae sedis</taxon>
        <taxon>Chytridiomycetes</taxon>
        <taxon>Spizellomycetales</taxon>
        <taxon>Powellomycetaceae</taxon>
        <taxon>Powellomyces</taxon>
    </lineage>
</organism>
<dbReference type="SUPFAM" id="SSF54160">
    <property type="entry name" value="Chromo domain-like"/>
    <property type="match status" value="1"/>
</dbReference>
<dbReference type="Proteomes" id="UP000318582">
    <property type="component" value="Unassembled WGS sequence"/>
</dbReference>
<feature type="region of interest" description="Disordered" evidence="8">
    <location>
        <begin position="79"/>
        <end position="119"/>
    </location>
</feature>
<dbReference type="Gene3D" id="1.10.274.30">
    <property type="entry name" value="MRG domain"/>
    <property type="match status" value="1"/>
</dbReference>
<sequence length="298" mass="34976">MALAFENGEQILCFHGPLLYEAKVIGTENREAKGDREAGPHYKVHYKGWKQTWDEWVPESRILKYSEENLKKQQDLLESLQTKKTKESRKAQEKDEAKDKARKRPREDSAAEKEDEFISRPEIRIPMPESLKAQLVEDWENVTKNHRLVRLPREITVADILKRYKESTKDVKGKRSAKDSARNDDLLQEVLDGIRTYFDRSLANLLLYRFERQQYVEIKKKYPNTELSEVYGAEHLLRLFVQFPSLIAHTNMESEAVNLLKDHLTRILEFMQAKQQELFLTDYDNVSPTYIAQMKASG</sequence>
<reference evidence="10 11" key="1">
    <citation type="journal article" date="2019" name="Sci. Rep.">
        <title>Comparative genomics of chytrid fungi reveal insights into the obligate biotrophic and pathogenic lifestyle of Synchytrium endobioticum.</title>
        <authorList>
            <person name="van de Vossenberg B.T.L.H."/>
            <person name="Warris S."/>
            <person name="Nguyen H.D.T."/>
            <person name="van Gent-Pelzer M.P.E."/>
            <person name="Joly D.L."/>
            <person name="van de Geest H.C."/>
            <person name="Bonants P.J.M."/>
            <person name="Smith D.S."/>
            <person name="Levesque C.A."/>
            <person name="van der Lee T.A.J."/>
        </authorList>
    </citation>
    <scope>NUCLEOTIDE SEQUENCE [LARGE SCALE GENOMIC DNA]</scope>
    <source>
        <strain evidence="10 11">CBS 809.83</strain>
    </source>
</reference>
<dbReference type="Pfam" id="PF05712">
    <property type="entry name" value="MRG"/>
    <property type="match status" value="1"/>
</dbReference>
<dbReference type="EMBL" id="QEAQ01000016">
    <property type="protein sequence ID" value="TPX60299.1"/>
    <property type="molecule type" value="Genomic_DNA"/>
</dbReference>
<dbReference type="CDD" id="cd18983">
    <property type="entry name" value="CBD_MSL3_like"/>
    <property type="match status" value="1"/>
</dbReference>
<evidence type="ECO:0000256" key="3">
    <source>
        <dbReference type="ARBA" id="ARBA00018505"/>
    </source>
</evidence>
<dbReference type="STRING" id="109895.A0A507E8B7"/>
<dbReference type="GO" id="GO:0006355">
    <property type="term" value="P:regulation of DNA-templated transcription"/>
    <property type="evidence" value="ECO:0007669"/>
    <property type="project" value="InterPro"/>
</dbReference>
<dbReference type="InterPro" id="IPR016197">
    <property type="entry name" value="Chromo-like_dom_sf"/>
</dbReference>
<dbReference type="InterPro" id="IPR038217">
    <property type="entry name" value="MRG_C_sf"/>
</dbReference>
<dbReference type="PANTHER" id="PTHR10880">
    <property type="entry name" value="MORTALITY FACTOR 4-LIKE PROTEIN"/>
    <property type="match status" value="1"/>
</dbReference>
<dbReference type="PROSITE" id="PS51640">
    <property type="entry name" value="MRG"/>
    <property type="match status" value="1"/>
</dbReference>